<sequence length="79" mass="8969">MRDDLVQHLKPEEVNKKVATLELSNLKKAVARIKSDGLLTVKSSGSNKPGGTGHHEKWEFKIKENANPEFIRKSYINRL</sequence>
<keyword evidence="2" id="KW-1185">Reference proteome</keyword>
<evidence type="ECO:0000313" key="1">
    <source>
        <dbReference type="EMBL" id="VVA89856.1"/>
    </source>
</evidence>
<reference evidence="1" key="1">
    <citation type="submission" date="2019-07" db="EMBL/GenBank/DDBJ databases">
        <authorList>
            <person name="Dittberner H."/>
        </authorList>
    </citation>
    <scope>NUCLEOTIDE SEQUENCE [LARGE SCALE GENOMIC DNA]</scope>
</reference>
<comment type="caution">
    <text evidence="1">The sequence shown here is derived from an EMBL/GenBank/DDBJ whole genome shotgun (WGS) entry which is preliminary data.</text>
</comment>
<proteinExistence type="predicted"/>
<dbReference type="EMBL" id="CABITT030000001">
    <property type="protein sequence ID" value="VVA89856.1"/>
    <property type="molecule type" value="Genomic_DNA"/>
</dbReference>
<dbReference type="OrthoDB" id="1113520at2759"/>
<dbReference type="AlphaFoldDB" id="A0A565AKD2"/>
<name>A0A565AKD2_9BRAS</name>
<gene>
    <name evidence="1" type="ORF">ANE_LOCUS301</name>
</gene>
<organism evidence="1 2">
    <name type="scientific">Arabis nemorensis</name>
    <dbReference type="NCBI Taxonomy" id="586526"/>
    <lineage>
        <taxon>Eukaryota</taxon>
        <taxon>Viridiplantae</taxon>
        <taxon>Streptophyta</taxon>
        <taxon>Embryophyta</taxon>
        <taxon>Tracheophyta</taxon>
        <taxon>Spermatophyta</taxon>
        <taxon>Magnoliopsida</taxon>
        <taxon>eudicotyledons</taxon>
        <taxon>Gunneridae</taxon>
        <taxon>Pentapetalae</taxon>
        <taxon>rosids</taxon>
        <taxon>malvids</taxon>
        <taxon>Brassicales</taxon>
        <taxon>Brassicaceae</taxon>
        <taxon>Arabideae</taxon>
        <taxon>Arabis</taxon>
    </lineage>
</organism>
<evidence type="ECO:0000313" key="2">
    <source>
        <dbReference type="Proteomes" id="UP000489600"/>
    </source>
</evidence>
<protein>
    <submittedName>
        <fullName evidence="1">Uncharacterized protein</fullName>
    </submittedName>
</protein>
<accession>A0A565AKD2</accession>
<dbReference type="Proteomes" id="UP000489600">
    <property type="component" value="Unassembled WGS sequence"/>
</dbReference>